<keyword evidence="2" id="KW-1185">Reference proteome</keyword>
<dbReference type="Proteomes" id="UP000749559">
    <property type="component" value="Unassembled WGS sequence"/>
</dbReference>
<organism evidence="1 2">
    <name type="scientific">Owenia fusiformis</name>
    <name type="common">Polychaete worm</name>
    <dbReference type="NCBI Taxonomy" id="6347"/>
    <lineage>
        <taxon>Eukaryota</taxon>
        <taxon>Metazoa</taxon>
        <taxon>Spiralia</taxon>
        <taxon>Lophotrochozoa</taxon>
        <taxon>Annelida</taxon>
        <taxon>Polychaeta</taxon>
        <taxon>Sedentaria</taxon>
        <taxon>Canalipalpata</taxon>
        <taxon>Sabellida</taxon>
        <taxon>Oweniida</taxon>
        <taxon>Oweniidae</taxon>
        <taxon>Owenia</taxon>
    </lineage>
</organism>
<reference evidence="1" key="1">
    <citation type="submission" date="2022-03" db="EMBL/GenBank/DDBJ databases">
        <authorList>
            <person name="Martin C."/>
        </authorList>
    </citation>
    <scope>NUCLEOTIDE SEQUENCE</scope>
</reference>
<evidence type="ECO:0000313" key="2">
    <source>
        <dbReference type="Proteomes" id="UP000749559"/>
    </source>
</evidence>
<name>A0A8J1UWF5_OWEFU</name>
<proteinExistence type="predicted"/>
<comment type="caution">
    <text evidence="1">The sequence shown here is derived from an EMBL/GenBank/DDBJ whole genome shotgun (WGS) entry which is preliminary data.</text>
</comment>
<accession>A0A8J1UWF5</accession>
<protein>
    <submittedName>
        <fullName evidence="1">Uncharacterized protein</fullName>
    </submittedName>
</protein>
<evidence type="ECO:0000313" key="1">
    <source>
        <dbReference type="EMBL" id="CAH1800513.1"/>
    </source>
</evidence>
<gene>
    <name evidence="1" type="ORF">OFUS_LOCUS24387</name>
</gene>
<sequence>PVPAACQRQHNAKNPVRDDRRHPWVMKLLKISIIHVYDLRDTVYFLEDAYLDCCTVRYSLFNISLAFPTARCCKVFLVVGRMMGLLSMAIKAFVVRVTRATIIRPL</sequence>
<dbReference type="AlphaFoldDB" id="A0A8J1UWF5"/>
<feature type="non-terminal residue" evidence="1">
    <location>
        <position position="1"/>
    </location>
</feature>
<dbReference type="EMBL" id="CAIIXF020000012">
    <property type="protein sequence ID" value="CAH1800513.1"/>
    <property type="molecule type" value="Genomic_DNA"/>
</dbReference>